<evidence type="ECO:0000313" key="5">
    <source>
        <dbReference type="Proteomes" id="UP001519310"/>
    </source>
</evidence>
<proteinExistence type="predicted"/>
<dbReference type="Proteomes" id="UP001519310">
    <property type="component" value="Unassembled WGS sequence"/>
</dbReference>
<keyword evidence="2 4" id="KW-0418">Kinase</keyword>
<dbReference type="CDD" id="cd16936">
    <property type="entry name" value="HATPase_RsbW-like"/>
    <property type="match status" value="1"/>
</dbReference>
<gene>
    <name evidence="4" type="ORF">J2Z77_002941</name>
</gene>
<keyword evidence="5" id="KW-1185">Reference proteome</keyword>
<dbReference type="InterPro" id="IPR003594">
    <property type="entry name" value="HATPase_dom"/>
</dbReference>
<dbReference type="RefSeq" id="WP_189966985.1">
    <property type="nucleotide sequence ID" value="NZ_BMVL01000003.1"/>
</dbReference>
<feature type="domain" description="Histidine kinase" evidence="3">
    <location>
        <begin position="58"/>
        <end position="154"/>
    </location>
</feature>
<keyword evidence="1" id="KW-0723">Serine/threonine-protein kinase</keyword>
<dbReference type="GO" id="GO:0016301">
    <property type="term" value="F:kinase activity"/>
    <property type="evidence" value="ECO:0007669"/>
    <property type="project" value="UniProtKB-KW"/>
</dbReference>
<dbReference type="PANTHER" id="PTHR35526">
    <property type="entry name" value="ANTI-SIGMA-F FACTOR RSBW-RELATED"/>
    <property type="match status" value="1"/>
</dbReference>
<keyword evidence="2 4" id="KW-0808">Transferase</keyword>
<dbReference type="InterPro" id="IPR005467">
    <property type="entry name" value="His_kinase_dom"/>
</dbReference>
<sequence length="154" mass="16050">MLTTAETAETADTAAVPALRSWVHWVPDPDAASVPQVRSRVRATLDGWRVPVEVVDALLLAVSELVGNAVRHAGGGAGRLRVAVVAGGGWLRLEVADQGAGLPRLPAPRAEVDPESECGRGLLMVQLLTAELGGELSVVARESGKCVRVRVPAP</sequence>
<dbReference type="EMBL" id="JAGGLQ010000004">
    <property type="protein sequence ID" value="MBP2037141.1"/>
    <property type="molecule type" value="Genomic_DNA"/>
</dbReference>
<dbReference type="SMART" id="SM00387">
    <property type="entry name" value="HATPase_c"/>
    <property type="match status" value="1"/>
</dbReference>
<dbReference type="Gene3D" id="3.30.565.10">
    <property type="entry name" value="Histidine kinase-like ATPase, C-terminal domain"/>
    <property type="match status" value="1"/>
</dbReference>
<dbReference type="PROSITE" id="PS50109">
    <property type="entry name" value="HIS_KIN"/>
    <property type="match status" value="1"/>
</dbReference>
<dbReference type="InterPro" id="IPR036890">
    <property type="entry name" value="HATPase_C_sf"/>
</dbReference>
<dbReference type="PANTHER" id="PTHR35526:SF3">
    <property type="entry name" value="ANTI-SIGMA-F FACTOR RSBW"/>
    <property type="match status" value="1"/>
</dbReference>
<dbReference type="SUPFAM" id="SSF55874">
    <property type="entry name" value="ATPase domain of HSP90 chaperone/DNA topoisomerase II/histidine kinase"/>
    <property type="match status" value="1"/>
</dbReference>
<protein>
    <submittedName>
        <fullName evidence="4">Two-component sensor histidine kinase</fullName>
    </submittedName>
</protein>
<comment type="caution">
    <text evidence="4">The sequence shown here is derived from an EMBL/GenBank/DDBJ whole genome shotgun (WGS) entry which is preliminary data.</text>
</comment>
<accession>A0ABS4L4W1</accession>
<dbReference type="InterPro" id="IPR050267">
    <property type="entry name" value="Anti-sigma-factor_SerPK"/>
</dbReference>
<evidence type="ECO:0000313" key="4">
    <source>
        <dbReference type="EMBL" id="MBP2037141.1"/>
    </source>
</evidence>
<reference evidence="4 5" key="1">
    <citation type="submission" date="2021-03" db="EMBL/GenBank/DDBJ databases">
        <title>Genomic Encyclopedia of Type Strains, Phase IV (KMG-IV): sequencing the most valuable type-strain genomes for metagenomic binning, comparative biology and taxonomic classification.</title>
        <authorList>
            <person name="Goeker M."/>
        </authorList>
    </citation>
    <scope>NUCLEOTIDE SEQUENCE [LARGE SCALE GENOMIC DNA]</scope>
    <source>
        <strain evidence="4 5">DSM 40526</strain>
    </source>
</reference>
<organism evidence="4 5">
    <name type="scientific">Streptomyces avidinii</name>
    <dbReference type="NCBI Taxonomy" id="1895"/>
    <lineage>
        <taxon>Bacteria</taxon>
        <taxon>Bacillati</taxon>
        <taxon>Actinomycetota</taxon>
        <taxon>Actinomycetes</taxon>
        <taxon>Kitasatosporales</taxon>
        <taxon>Streptomycetaceae</taxon>
        <taxon>Streptomyces</taxon>
    </lineage>
</organism>
<evidence type="ECO:0000259" key="3">
    <source>
        <dbReference type="PROSITE" id="PS50109"/>
    </source>
</evidence>
<dbReference type="Pfam" id="PF13581">
    <property type="entry name" value="HATPase_c_2"/>
    <property type="match status" value="1"/>
</dbReference>
<name>A0ABS4L4W1_STRAV</name>
<evidence type="ECO:0000256" key="1">
    <source>
        <dbReference type="ARBA" id="ARBA00022527"/>
    </source>
</evidence>
<evidence type="ECO:0000256" key="2">
    <source>
        <dbReference type="ARBA" id="ARBA00022777"/>
    </source>
</evidence>